<dbReference type="OrthoDB" id="9779968at2"/>
<name>A0A2S8SXJ5_9BACT</name>
<sequence length="453" mass="47454">MSDSLSRRIFLKSGALALASLGLAPTLGPHFLRDVAFAAEPNRRQAATGGKKVLICVFLRGAVDGLSVVAPHGDPNYYQLRKTANGGIALPRTGEGALLDLDGMFGLHPALKALQPIYKAGHMAAIHSVGSPNATRSHFEAQDYMESALPGDHSDSPGWLTRAINNCPEDARTLAAKIDRAQIRSVAMTAQLPRSMAGDASALAISDLASFGVGTSLRDASKRRNAVSTQMQNADASSGFETLYAGAVGDVLHGTGQETFEALKLLGGINASAYRPSSGANYPRGRLGDSLRGLAQLIKADVGLEIGFAEAGGWDTHVNQGASQGQLARRLAELGEGLSALYQDLGDRMSDVTILTMSEFGRTARQNGDGGTDHGHGTCFLALGGNVNGGQVLGTWPGLAPEQLHEGRDLAVTTDFRSVFGEIATRHMGVRDLGAVFPGFSGKTSDFCGVMRV</sequence>
<evidence type="ECO:0000313" key="1">
    <source>
        <dbReference type="EMBL" id="PQV65514.1"/>
    </source>
</evidence>
<protein>
    <submittedName>
        <fullName evidence="1">Putative conserved protein, DUF1501 family</fullName>
    </submittedName>
</protein>
<dbReference type="Proteomes" id="UP000237684">
    <property type="component" value="Unassembled WGS sequence"/>
</dbReference>
<reference evidence="1 2" key="1">
    <citation type="journal article" date="2018" name="Syst. Appl. Microbiol.">
        <title>Abditibacterium utsteinense sp. nov., the first cultivated member of candidate phylum FBP, isolated from ice-free Antarctic soil samples.</title>
        <authorList>
            <person name="Tahon G."/>
            <person name="Tytgat B."/>
            <person name="Lebbe L."/>
            <person name="Carlier A."/>
            <person name="Willems A."/>
        </authorList>
    </citation>
    <scope>NUCLEOTIDE SEQUENCE [LARGE SCALE GENOMIC DNA]</scope>
    <source>
        <strain evidence="1 2">LMG 29911</strain>
    </source>
</reference>
<evidence type="ECO:0000313" key="2">
    <source>
        <dbReference type="Proteomes" id="UP000237684"/>
    </source>
</evidence>
<comment type="caution">
    <text evidence="1">The sequence shown here is derived from an EMBL/GenBank/DDBJ whole genome shotgun (WGS) entry which is preliminary data.</text>
</comment>
<dbReference type="PANTHER" id="PTHR43737">
    <property type="entry name" value="BLL7424 PROTEIN"/>
    <property type="match status" value="1"/>
</dbReference>
<proteinExistence type="predicted"/>
<dbReference type="EMBL" id="NIGF01000001">
    <property type="protein sequence ID" value="PQV65514.1"/>
    <property type="molecule type" value="Genomic_DNA"/>
</dbReference>
<dbReference type="AlphaFoldDB" id="A0A2S8SXJ5"/>
<dbReference type="RefSeq" id="WP_105482243.1">
    <property type="nucleotide sequence ID" value="NZ_NIGF01000001.1"/>
</dbReference>
<dbReference type="PANTHER" id="PTHR43737:SF1">
    <property type="entry name" value="DUF1501 DOMAIN-CONTAINING PROTEIN"/>
    <property type="match status" value="1"/>
</dbReference>
<dbReference type="InterPro" id="IPR010869">
    <property type="entry name" value="DUF1501"/>
</dbReference>
<dbReference type="InterPro" id="IPR006311">
    <property type="entry name" value="TAT_signal"/>
</dbReference>
<dbReference type="PROSITE" id="PS51318">
    <property type="entry name" value="TAT"/>
    <property type="match status" value="1"/>
</dbReference>
<dbReference type="InParanoid" id="A0A2S8SXJ5"/>
<keyword evidence="2" id="KW-1185">Reference proteome</keyword>
<gene>
    <name evidence="1" type="ORF">B1R32_101256</name>
</gene>
<organism evidence="1 2">
    <name type="scientific">Abditibacterium utsteinense</name>
    <dbReference type="NCBI Taxonomy" id="1960156"/>
    <lineage>
        <taxon>Bacteria</taxon>
        <taxon>Pseudomonadati</taxon>
        <taxon>Abditibacteriota</taxon>
        <taxon>Abditibacteriia</taxon>
        <taxon>Abditibacteriales</taxon>
        <taxon>Abditibacteriaceae</taxon>
        <taxon>Abditibacterium</taxon>
    </lineage>
</organism>
<dbReference type="Pfam" id="PF07394">
    <property type="entry name" value="DUF1501"/>
    <property type="match status" value="1"/>
</dbReference>
<accession>A0A2S8SXJ5</accession>